<accession>A0A517M1Z6</accession>
<keyword evidence="2" id="KW-1185">Reference proteome</keyword>
<dbReference type="EMBL" id="CP036261">
    <property type="protein sequence ID" value="QDS88890.1"/>
    <property type="molecule type" value="Genomic_DNA"/>
</dbReference>
<evidence type="ECO:0008006" key="3">
    <source>
        <dbReference type="Google" id="ProtNLM"/>
    </source>
</evidence>
<organism evidence="1 2">
    <name type="scientific">Rosistilla ulvae</name>
    <dbReference type="NCBI Taxonomy" id="1930277"/>
    <lineage>
        <taxon>Bacteria</taxon>
        <taxon>Pseudomonadati</taxon>
        <taxon>Planctomycetota</taxon>
        <taxon>Planctomycetia</taxon>
        <taxon>Pirellulales</taxon>
        <taxon>Pirellulaceae</taxon>
        <taxon>Rosistilla</taxon>
    </lineage>
</organism>
<dbReference type="AlphaFoldDB" id="A0A517M1Z6"/>
<protein>
    <recommendedName>
        <fullName evidence="3">SGNH/GDSL hydrolase family protein</fullName>
    </recommendedName>
</protein>
<dbReference type="KEGG" id="ruv:EC9_30850"/>
<evidence type="ECO:0000313" key="2">
    <source>
        <dbReference type="Proteomes" id="UP000319557"/>
    </source>
</evidence>
<evidence type="ECO:0000313" key="1">
    <source>
        <dbReference type="EMBL" id="QDS88890.1"/>
    </source>
</evidence>
<dbReference type="Proteomes" id="UP000319557">
    <property type="component" value="Chromosome"/>
</dbReference>
<name>A0A517M1Z6_9BACT</name>
<sequence length="313" mass="35453">MDKFLVKVSVFLVAFFVINSGFALYVAGGLTENRRSKYHWACSLAGNQFDLAFIGSSRVEMTVDPRVIDDIVHTNSINIGASGAGAGDQYLLATKLLRGNKVDTVYYQIDYLTLANKFSYPFKDYIWLCYDDQREVQSTVVDHCGAARYWAWSGIPFLRLMEFSSQYDLFPHRNAGTYWNDRKGGQQRDTPDAASLADQFAVYIPDSLSVKYVLKTIELCKHNDVELVLFQAPLRAQLSLVSDFPACTTWIDELVESRGLAYWDFSDIYRTRGDLFYDNHHLNSAGVLEFSSELAKRIAAKRAASDAERLTNE</sequence>
<proteinExistence type="predicted"/>
<gene>
    <name evidence="1" type="ORF">EC9_30850</name>
</gene>
<dbReference type="SUPFAM" id="SSF52266">
    <property type="entry name" value="SGNH hydrolase"/>
    <property type="match status" value="1"/>
</dbReference>
<reference evidence="1 2" key="1">
    <citation type="submission" date="2019-02" db="EMBL/GenBank/DDBJ databases">
        <title>Deep-cultivation of Planctomycetes and their phenomic and genomic characterization uncovers novel biology.</title>
        <authorList>
            <person name="Wiegand S."/>
            <person name="Jogler M."/>
            <person name="Boedeker C."/>
            <person name="Pinto D."/>
            <person name="Vollmers J."/>
            <person name="Rivas-Marin E."/>
            <person name="Kohn T."/>
            <person name="Peeters S.H."/>
            <person name="Heuer A."/>
            <person name="Rast P."/>
            <person name="Oberbeckmann S."/>
            <person name="Bunk B."/>
            <person name="Jeske O."/>
            <person name="Meyerdierks A."/>
            <person name="Storesund J.E."/>
            <person name="Kallscheuer N."/>
            <person name="Luecker S."/>
            <person name="Lage O.M."/>
            <person name="Pohl T."/>
            <person name="Merkel B.J."/>
            <person name="Hornburger P."/>
            <person name="Mueller R.-W."/>
            <person name="Bruemmer F."/>
            <person name="Labrenz M."/>
            <person name="Spormann A.M."/>
            <person name="Op den Camp H."/>
            <person name="Overmann J."/>
            <person name="Amann R."/>
            <person name="Jetten M.S.M."/>
            <person name="Mascher T."/>
            <person name="Medema M.H."/>
            <person name="Devos D.P."/>
            <person name="Kaster A.-K."/>
            <person name="Ovreas L."/>
            <person name="Rohde M."/>
            <person name="Galperin M.Y."/>
            <person name="Jogler C."/>
        </authorList>
    </citation>
    <scope>NUCLEOTIDE SEQUENCE [LARGE SCALE GENOMIC DNA]</scope>
    <source>
        <strain evidence="1 2">EC9</strain>
    </source>
</reference>